<dbReference type="GO" id="GO:0005737">
    <property type="term" value="C:cytoplasm"/>
    <property type="evidence" value="ECO:0007669"/>
    <property type="project" value="UniProtKB-SubCell"/>
</dbReference>
<name>A0A0K1P6Y6_9MOLU</name>
<keyword evidence="3 5" id="KW-0949">S-adenosyl-L-methionine</keyword>
<comment type="similarity">
    <text evidence="4 5">Belongs to the RNA methyltransferase RlmH family.</text>
</comment>
<feature type="binding site" evidence="5">
    <location>
        <position position="103"/>
    </location>
    <ligand>
        <name>S-adenosyl-L-methionine</name>
        <dbReference type="ChEBI" id="CHEBI:59789"/>
    </ligand>
</feature>
<dbReference type="InterPro" id="IPR029026">
    <property type="entry name" value="tRNA_m1G_MTases_N"/>
</dbReference>
<dbReference type="STRING" id="216946.STURO_v1c08220"/>
<evidence type="ECO:0000256" key="1">
    <source>
        <dbReference type="ARBA" id="ARBA00022603"/>
    </source>
</evidence>
<evidence type="ECO:0000313" key="7">
    <source>
        <dbReference type="Proteomes" id="UP000067243"/>
    </source>
</evidence>
<comment type="function">
    <text evidence="5">Specifically methylates the pseudouridine at position 1915 (m3Psi1915) in 23S rRNA.</text>
</comment>
<dbReference type="PANTHER" id="PTHR33603:SF1">
    <property type="entry name" value="RIBOSOMAL RNA LARGE SUBUNIT METHYLTRANSFERASE H"/>
    <property type="match status" value="1"/>
</dbReference>
<dbReference type="Pfam" id="PF02590">
    <property type="entry name" value="SPOUT_MTase"/>
    <property type="match status" value="1"/>
</dbReference>
<comment type="subunit">
    <text evidence="5">Homodimer.</text>
</comment>
<dbReference type="RefSeq" id="WP_075048644.1">
    <property type="nucleotide sequence ID" value="NZ_CP012328.1"/>
</dbReference>
<dbReference type="InterPro" id="IPR003742">
    <property type="entry name" value="RlmH-like"/>
</dbReference>
<evidence type="ECO:0000313" key="6">
    <source>
        <dbReference type="EMBL" id="AKU80071.1"/>
    </source>
</evidence>
<dbReference type="AlphaFoldDB" id="A0A0K1P6Y6"/>
<protein>
    <recommendedName>
        <fullName evidence="5">Ribosomal RNA large subunit methyltransferase H</fullName>
        <ecNumber evidence="5">2.1.1.177</ecNumber>
    </recommendedName>
    <alternativeName>
        <fullName evidence="5">23S rRNA (pseudouridine1915-N3)-methyltransferase</fullName>
    </alternativeName>
    <alternativeName>
        <fullName evidence="5">23S rRNA m3Psi1915 methyltransferase</fullName>
    </alternativeName>
    <alternativeName>
        <fullName evidence="5">rRNA (pseudouridine-N3-)-methyltransferase RlmH</fullName>
    </alternativeName>
</protein>
<keyword evidence="1 5" id="KW-0489">Methyltransferase</keyword>
<accession>A0A0K1P6Y6</accession>
<evidence type="ECO:0000256" key="3">
    <source>
        <dbReference type="ARBA" id="ARBA00022691"/>
    </source>
</evidence>
<evidence type="ECO:0000256" key="5">
    <source>
        <dbReference type="HAMAP-Rule" id="MF_00658"/>
    </source>
</evidence>
<dbReference type="InterPro" id="IPR029028">
    <property type="entry name" value="Alpha/beta_knot_MTases"/>
</dbReference>
<dbReference type="PIRSF" id="PIRSF004505">
    <property type="entry name" value="MT_bac"/>
    <property type="match status" value="1"/>
</dbReference>
<keyword evidence="5" id="KW-0963">Cytoplasm</keyword>
<keyword evidence="5" id="KW-0698">rRNA processing</keyword>
<dbReference type="Proteomes" id="UP000067243">
    <property type="component" value="Chromosome"/>
</dbReference>
<proteinExistence type="inferred from homology"/>
<gene>
    <name evidence="6" type="primary">yydA</name>
    <name evidence="5" type="synonym">rlmH</name>
    <name evidence="6" type="ORF">STURON_00825</name>
</gene>
<feature type="binding site" evidence="5">
    <location>
        <begin position="122"/>
        <end position="127"/>
    </location>
    <ligand>
        <name>S-adenosyl-L-methionine</name>
        <dbReference type="ChEBI" id="CHEBI:59789"/>
    </ligand>
</feature>
<dbReference type="GO" id="GO:0070038">
    <property type="term" value="F:rRNA (pseudouridine-N3-)-methyltransferase activity"/>
    <property type="evidence" value="ECO:0007669"/>
    <property type="project" value="UniProtKB-UniRule"/>
</dbReference>
<organism evidence="6 7">
    <name type="scientific">Spiroplasma turonicum</name>
    <dbReference type="NCBI Taxonomy" id="216946"/>
    <lineage>
        <taxon>Bacteria</taxon>
        <taxon>Bacillati</taxon>
        <taxon>Mycoplasmatota</taxon>
        <taxon>Mollicutes</taxon>
        <taxon>Entomoplasmatales</taxon>
        <taxon>Spiroplasmataceae</taxon>
        <taxon>Spiroplasma</taxon>
    </lineage>
</organism>
<sequence>MPIKLIYFNKTSKEYEIINDFYLKKIKLFDQIDLIEIKELDFGNIKDNMNKNEYNISERISKLKDYDIYLLDISSKQVDSLNFAEIIRNNFSLKSGKLCFIIGPSDGFSDNFKKNYKNKISFGKITLAHQLIRVVLLEQIYRAFKIINNQKYHK</sequence>
<dbReference type="HAMAP" id="MF_00658">
    <property type="entry name" value="23SrRNA_methyltr_H"/>
    <property type="match status" value="1"/>
</dbReference>
<keyword evidence="2 5" id="KW-0808">Transferase</keyword>
<evidence type="ECO:0000256" key="4">
    <source>
        <dbReference type="ARBA" id="ARBA00038303"/>
    </source>
</evidence>
<dbReference type="KEGG" id="stur:STURON_00825"/>
<dbReference type="OrthoDB" id="9806643at2"/>
<dbReference type="SUPFAM" id="SSF75217">
    <property type="entry name" value="alpha/beta knot"/>
    <property type="match status" value="1"/>
</dbReference>
<comment type="subcellular location">
    <subcellularLocation>
        <location evidence="5">Cytoplasm</location>
    </subcellularLocation>
</comment>
<feature type="binding site" evidence="5">
    <location>
        <position position="71"/>
    </location>
    <ligand>
        <name>S-adenosyl-L-methionine</name>
        <dbReference type="ChEBI" id="CHEBI:59789"/>
    </ligand>
</feature>
<dbReference type="EMBL" id="CP012328">
    <property type="protein sequence ID" value="AKU80071.1"/>
    <property type="molecule type" value="Genomic_DNA"/>
</dbReference>
<dbReference type="CDD" id="cd18081">
    <property type="entry name" value="RlmH-like"/>
    <property type="match status" value="1"/>
</dbReference>
<keyword evidence="7" id="KW-1185">Reference proteome</keyword>
<dbReference type="EC" id="2.1.1.177" evidence="5"/>
<reference evidence="6 7" key="1">
    <citation type="journal article" date="2015" name="Genome Announc.">
        <title>Complete Genome Sequence of Spiroplasma turonicum Strain Tab4cT, a Parasite of a Horse Fly, Haematopota sp. (Diptera: Tabanidae).</title>
        <authorList>
            <person name="Davis R.E."/>
            <person name="Shao J."/>
            <person name="Zhao Y."/>
            <person name="Gasparich G.E."/>
            <person name="Gaynor B.J."/>
            <person name="Donofrio N."/>
        </authorList>
    </citation>
    <scope>NUCLEOTIDE SEQUENCE [LARGE SCALE GENOMIC DNA]</scope>
    <source>
        <strain evidence="6 7">Tab4c</strain>
    </source>
</reference>
<dbReference type="Gene3D" id="3.40.1280.10">
    <property type="match status" value="1"/>
</dbReference>
<comment type="catalytic activity">
    <reaction evidence="5">
        <text>pseudouridine(1915) in 23S rRNA + S-adenosyl-L-methionine = N(3)-methylpseudouridine(1915) in 23S rRNA + S-adenosyl-L-homocysteine + H(+)</text>
        <dbReference type="Rhea" id="RHEA:42752"/>
        <dbReference type="Rhea" id="RHEA-COMP:10221"/>
        <dbReference type="Rhea" id="RHEA-COMP:10222"/>
        <dbReference type="ChEBI" id="CHEBI:15378"/>
        <dbReference type="ChEBI" id="CHEBI:57856"/>
        <dbReference type="ChEBI" id="CHEBI:59789"/>
        <dbReference type="ChEBI" id="CHEBI:65314"/>
        <dbReference type="ChEBI" id="CHEBI:74486"/>
        <dbReference type="EC" id="2.1.1.177"/>
    </reaction>
</comment>
<dbReference type="PANTHER" id="PTHR33603">
    <property type="entry name" value="METHYLTRANSFERASE"/>
    <property type="match status" value="1"/>
</dbReference>
<evidence type="ECO:0000256" key="2">
    <source>
        <dbReference type="ARBA" id="ARBA00022679"/>
    </source>
</evidence>
<dbReference type="PATRIC" id="fig|216946.3.peg.854"/>